<dbReference type="EMBL" id="HBGF01053852">
    <property type="protein sequence ID" value="CAD9157009.1"/>
    <property type="molecule type" value="Transcribed_RNA"/>
</dbReference>
<feature type="compositionally biased region" description="Basic and acidic residues" evidence="2">
    <location>
        <begin position="511"/>
        <end position="525"/>
    </location>
</feature>
<feature type="coiled-coil region" evidence="1">
    <location>
        <begin position="16"/>
        <end position="43"/>
    </location>
</feature>
<accession>A0A6U4YSG0</accession>
<feature type="coiled-coil region" evidence="1">
    <location>
        <begin position="336"/>
        <end position="377"/>
    </location>
</feature>
<name>A0A6U4YSG0_NEODS</name>
<evidence type="ECO:0000256" key="2">
    <source>
        <dbReference type="SAM" id="MobiDB-lite"/>
    </source>
</evidence>
<gene>
    <name evidence="3" type="ORF">NDES1114_LOCUS36025</name>
    <name evidence="4" type="ORF">NDES1114_LOCUS36026</name>
</gene>
<dbReference type="EMBL" id="HBGF01053853">
    <property type="protein sequence ID" value="CAD9157010.1"/>
    <property type="molecule type" value="Transcribed_RNA"/>
</dbReference>
<reference evidence="4" key="1">
    <citation type="submission" date="2021-01" db="EMBL/GenBank/DDBJ databases">
        <authorList>
            <person name="Corre E."/>
            <person name="Pelletier E."/>
            <person name="Niang G."/>
            <person name="Scheremetjew M."/>
            <person name="Finn R."/>
            <person name="Kale V."/>
            <person name="Holt S."/>
            <person name="Cochrane G."/>
            <person name="Meng A."/>
            <person name="Brown T."/>
            <person name="Cohen L."/>
        </authorList>
    </citation>
    <scope>NUCLEOTIDE SEQUENCE</scope>
    <source>
        <strain evidence="4">CCAP 1951/1</strain>
    </source>
</reference>
<protein>
    <submittedName>
        <fullName evidence="4">Uncharacterized protein</fullName>
    </submittedName>
</protein>
<dbReference type="AlphaFoldDB" id="A0A6U4YSG0"/>
<evidence type="ECO:0000256" key="1">
    <source>
        <dbReference type="SAM" id="Coils"/>
    </source>
</evidence>
<evidence type="ECO:0000313" key="4">
    <source>
        <dbReference type="EMBL" id="CAD9157010.1"/>
    </source>
</evidence>
<sequence>MASPATGPDVAAVSRTRELELQVAQLKAENRSLRDELRAGREVAKRALGGSRVQECLFEESMTGKRDNIRRTRQLQLSRRAFVAAREHAEQLEMAAHDPFAVASYAEQCLAVSDSGATSFGGVSELLRPGGASSTTTSAASLSGSYGPARRVKTGTWQTLRCAVGYSSSRQLQRLFGDGASASKALDMPELESAEAYLKARIGRSAFQQPLSELRESTVHAGRAAYGAVATQLGDLEGIFKEAQKPDTLLACPAADFKNACRDLLSKVGAQLKAVRREVESACGRLLDRENAIAKERRAALVDGASQVTREDMLLMDGLAKLAAAEAAQSGNDGGVERAATTAAEWEARYRVLEKRCASLERSLGQQRAKAKAAEEQHQSVVASEQTKLNSLADAVFRVHDAAYRAVHAVFKHRFKWCPSCPNHFVHVRRTPSQRRDSNADDASSVVTYWRNAHIVEITEAARRDEQLLGDFAAYFVNDNLFGSDVLHATRHGHLKPGFVAFAEDAPIGAGDDHTGGGKENDRPAPKQRPRSASAAQPMTAGSGAQNHNGNAPGSARGFRRMEQWQQQQAAKWSERRASQVSTGAPAHVKLDETPTKPAVAAGSAAHAAATLTPRAVVQTMSLTPTEPALPVPPARHDFAGPHHEPFRRRHSSAF</sequence>
<feature type="compositionally biased region" description="Polar residues" evidence="2">
    <location>
        <begin position="543"/>
        <end position="552"/>
    </location>
</feature>
<feature type="region of interest" description="Disordered" evidence="2">
    <location>
        <begin position="506"/>
        <end position="585"/>
    </location>
</feature>
<keyword evidence="1" id="KW-0175">Coiled coil</keyword>
<evidence type="ECO:0000313" key="3">
    <source>
        <dbReference type="EMBL" id="CAD9157009.1"/>
    </source>
</evidence>
<organism evidence="4">
    <name type="scientific">Neobodo designis</name>
    <name type="common">Flagellated protozoan</name>
    <name type="synonym">Bodo designis</name>
    <dbReference type="NCBI Taxonomy" id="312471"/>
    <lineage>
        <taxon>Eukaryota</taxon>
        <taxon>Discoba</taxon>
        <taxon>Euglenozoa</taxon>
        <taxon>Kinetoplastea</taxon>
        <taxon>Metakinetoplastina</taxon>
        <taxon>Neobodonida</taxon>
        <taxon>Neobodo</taxon>
    </lineage>
</organism>
<proteinExistence type="predicted"/>